<organism evidence="1 2">
    <name type="scientific">Xylaria arbuscula</name>
    <dbReference type="NCBI Taxonomy" id="114810"/>
    <lineage>
        <taxon>Eukaryota</taxon>
        <taxon>Fungi</taxon>
        <taxon>Dikarya</taxon>
        <taxon>Ascomycota</taxon>
        <taxon>Pezizomycotina</taxon>
        <taxon>Sordariomycetes</taxon>
        <taxon>Xylariomycetidae</taxon>
        <taxon>Xylariales</taxon>
        <taxon>Xylariaceae</taxon>
        <taxon>Xylaria</taxon>
    </lineage>
</organism>
<sequence>MAPIDHRYDITFLLNGNEYARQNVPRLSTITRDIMASDLAKCRRHKLDQQNRPASREEALIMKPGANIQPRHQHRNSPRGVPTPVLGVTKHRETCQGLVELYVHYLLTLPNGQRIVHGRWEQERIAQLRHENAVLAYWSGLGSRIIALGSRHTYQPLRILKRGADNLCLVQWIGYPPSLPYATHLDMPILAELIYSMKGALGRRCIATLSFEDDNLFQLSYSFDSLPCPERQVNSFHIPAKALNGDAYITWYHSLYVRSAADKRYARDYDKIFDDYDIPSRRLDQGQDQCPRVHGHSYPLEVPSYRKPVIGSRVFREYESGDVHPCGDKGRRHILGLHGTIGQLGAESYYRPPRTNSATRICSDRYPERYELQQEGPLDRGFVYFTVAYLIHMSILRYVCVMPTSGHDVISHSKTSIG</sequence>
<reference evidence="1" key="1">
    <citation type="submission" date="2022-07" db="EMBL/GenBank/DDBJ databases">
        <title>Genome Sequence of Xylaria arbuscula.</title>
        <authorList>
            <person name="Buettner E."/>
        </authorList>
    </citation>
    <scope>NUCLEOTIDE SEQUENCE</scope>
    <source>
        <strain evidence="1">VT107</strain>
    </source>
</reference>
<protein>
    <submittedName>
        <fullName evidence="1">Uncharacterized protein</fullName>
    </submittedName>
</protein>
<keyword evidence="2" id="KW-1185">Reference proteome</keyword>
<comment type="caution">
    <text evidence="1">The sequence shown here is derived from an EMBL/GenBank/DDBJ whole genome shotgun (WGS) entry which is preliminary data.</text>
</comment>
<dbReference type="EMBL" id="JANPWZ010000261">
    <property type="protein sequence ID" value="KAJ3578088.1"/>
    <property type="molecule type" value="Genomic_DNA"/>
</dbReference>
<dbReference type="AlphaFoldDB" id="A0A9W8NJ39"/>
<dbReference type="Proteomes" id="UP001148614">
    <property type="component" value="Unassembled WGS sequence"/>
</dbReference>
<proteinExistence type="predicted"/>
<evidence type="ECO:0000313" key="2">
    <source>
        <dbReference type="Proteomes" id="UP001148614"/>
    </source>
</evidence>
<accession>A0A9W8NJ39</accession>
<name>A0A9W8NJ39_9PEZI</name>
<gene>
    <name evidence="1" type="ORF">NPX13_g2470</name>
</gene>
<evidence type="ECO:0000313" key="1">
    <source>
        <dbReference type="EMBL" id="KAJ3578088.1"/>
    </source>
</evidence>